<dbReference type="EMBL" id="CM037153">
    <property type="protein sequence ID" value="KAH7857223.1"/>
    <property type="molecule type" value="Genomic_DNA"/>
</dbReference>
<evidence type="ECO:0000313" key="1">
    <source>
        <dbReference type="EMBL" id="KAH7857223.1"/>
    </source>
</evidence>
<proteinExistence type="predicted"/>
<accession>A0ACB7YUR5</accession>
<dbReference type="Proteomes" id="UP000828048">
    <property type="component" value="Chromosome 3"/>
</dbReference>
<sequence length="983" mass="108962">MPSERMDQEGLSSSSLFSEEVRFPNERQVGFWKTETMPDHYGVKVDRICGTAGGNSPASSPLEKQMSPESKMAQSCDLPDPLLIKDQKVNHSLKKHAVGAERAASHSFHIPVDHNSGMRSNLNAKPASCFVEGDEIHVMGPQYENGLFSSSLSELFSRKMRLTSNNALYGHSVGAAASHYEDEEPFESLEEIEAQTIGNLLPNDDDLLSGVTDGLDYVGQPNPGEEIEDLDLFSSVGGMDLGEDGFPPGRSDSESISLVGGDQRHGEHPSRTLFVRNINSNVEDSELRALFEQFGDIHTLYTACKHRGFVMIAYYDIRASRNAKRALQNKPLRRRNLDIHFSIPKENPSEKDINHGTLIVFNLDSSVSNDELHQNFGVYGEIKEIREAPQRGHHRIIEFYDVRAADAALRALNRSDIAGKKIEIEPSPHVGARQCLMPTFPSDMEQDESGPYLHHCSSPRNSTTGFPGITSSSMDNGSVLGVHPAIRAPISSPFRENVFHHGISSSVPNSSSSLMRVDSLGNQSSFPESGQSQRQLKVAFQGTHDFHPHSFPEYHDGLTNGSQCNSLVMDANISSRPSDRMESRQFCRLNSNGHPLELNDAVFGFSGNGSCPSPRHRYMWSTAPQPQPQGMMWPNSPTFLNGVCTAHPPPGLHAQLSRTPSHMLNTILPINNHHVGSAPSANPSLWDRRHSYAGESPNASGFHPGSLGNMRIAGNSPHHLEFVSQNIFPHVGGNCMDLPIPSQNVGLHSHHQRCMMFPGRGQMIPMMSSFDSPNERARSRRSEAGSNQGDSKKQFELDVDRIMRGEDNRTTLMIKNIPNKYTSKMLLAAIDECHRGTYDFIYLPIDFKNKCNVGYAFINMTDPSLIIPFYQAFNGKKWEKFNSEKVATLAYARIQGKAALIAHFQNSSLMNEDKRCRPILFNTDGPNAGDQVPFPMGVNIRSRPSKTRTIISEENHQEITFILPNGEEFVNGDSSSVYTKDSD</sequence>
<evidence type="ECO:0000313" key="2">
    <source>
        <dbReference type="Proteomes" id="UP000828048"/>
    </source>
</evidence>
<name>A0ACB7YUR5_9ERIC</name>
<keyword evidence="2" id="KW-1185">Reference proteome</keyword>
<comment type="caution">
    <text evidence="1">The sequence shown here is derived from an EMBL/GenBank/DDBJ whole genome shotgun (WGS) entry which is preliminary data.</text>
</comment>
<organism evidence="1 2">
    <name type="scientific">Vaccinium darrowii</name>
    <dbReference type="NCBI Taxonomy" id="229202"/>
    <lineage>
        <taxon>Eukaryota</taxon>
        <taxon>Viridiplantae</taxon>
        <taxon>Streptophyta</taxon>
        <taxon>Embryophyta</taxon>
        <taxon>Tracheophyta</taxon>
        <taxon>Spermatophyta</taxon>
        <taxon>Magnoliopsida</taxon>
        <taxon>eudicotyledons</taxon>
        <taxon>Gunneridae</taxon>
        <taxon>Pentapetalae</taxon>
        <taxon>asterids</taxon>
        <taxon>Ericales</taxon>
        <taxon>Ericaceae</taxon>
        <taxon>Vaccinioideae</taxon>
        <taxon>Vaccinieae</taxon>
        <taxon>Vaccinium</taxon>
    </lineage>
</organism>
<gene>
    <name evidence="1" type="ORF">Vadar_010343</name>
</gene>
<protein>
    <submittedName>
        <fullName evidence="1">Uncharacterized protein</fullName>
    </submittedName>
</protein>
<reference evidence="1 2" key="1">
    <citation type="journal article" date="2021" name="Hortic Res">
        <title>High-quality reference genome and annotation aids understanding of berry development for evergreen blueberry (Vaccinium darrowii).</title>
        <authorList>
            <person name="Yu J."/>
            <person name="Hulse-Kemp A.M."/>
            <person name="Babiker E."/>
            <person name="Staton M."/>
        </authorList>
    </citation>
    <scope>NUCLEOTIDE SEQUENCE [LARGE SCALE GENOMIC DNA]</scope>
    <source>
        <strain evidence="2">cv. NJ 8807/NJ 8810</strain>
        <tissue evidence="1">Young leaf</tissue>
    </source>
</reference>